<dbReference type="Pfam" id="PF04851">
    <property type="entry name" value="ResIII"/>
    <property type="match status" value="1"/>
</dbReference>
<dbReference type="AlphaFoldDB" id="A0A3E2UAH6"/>
<evidence type="ECO:0000313" key="3">
    <source>
        <dbReference type="EMBL" id="RGB93202.1"/>
    </source>
</evidence>
<feature type="domain" description="Helicase ATP-binding" evidence="2">
    <location>
        <begin position="98"/>
        <end position="277"/>
    </location>
</feature>
<proteinExistence type="predicted"/>
<evidence type="ECO:0000313" key="4">
    <source>
        <dbReference type="Proteomes" id="UP000260991"/>
    </source>
</evidence>
<name>A0A3E2UAH6_9FIRM</name>
<organism evidence="3 4">
    <name type="scientific">Faecalibacterium prausnitzii</name>
    <dbReference type="NCBI Taxonomy" id="853"/>
    <lineage>
        <taxon>Bacteria</taxon>
        <taxon>Bacillati</taxon>
        <taxon>Bacillota</taxon>
        <taxon>Clostridia</taxon>
        <taxon>Eubacteriales</taxon>
        <taxon>Oscillospiraceae</taxon>
        <taxon>Faecalibacterium</taxon>
    </lineage>
</organism>
<feature type="region of interest" description="Disordered" evidence="1">
    <location>
        <begin position="1"/>
        <end position="21"/>
    </location>
</feature>
<dbReference type="Proteomes" id="UP000260991">
    <property type="component" value="Unassembled WGS sequence"/>
</dbReference>
<dbReference type="GO" id="GO:0005524">
    <property type="term" value="F:ATP binding"/>
    <property type="evidence" value="ECO:0007669"/>
    <property type="project" value="InterPro"/>
</dbReference>
<reference evidence="3 4" key="1">
    <citation type="submission" date="2018-08" db="EMBL/GenBank/DDBJ databases">
        <title>A genome reference for cultivated species of the human gut microbiota.</title>
        <authorList>
            <person name="Zou Y."/>
            <person name="Xue W."/>
            <person name="Luo G."/>
        </authorList>
    </citation>
    <scope>NUCLEOTIDE SEQUENCE [LARGE SCALE GENOMIC DNA]</scope>
    <source>
        <strain evidence="3 4">AF32-8AC</strain>
    </source>
</reference>
<dbReference type="InterPro" id="IPR014001">
    <property type="entry name" value="Helicase_ATP-bd"/>
</dbReference>
<evidence type="ECO:0000259" key="2">
    <source>
        <dbReference type="PROSITE" id="PS51192"/>
    </source>
</evidence>
<sequence>MSLEKDTNEKTMLIAPPPQRRRSGVPAAVELLGGFSELGLAPGEQSPAPSQLVKQPTDEMTEQVRLIEEARIAEMLFERAAPVLPEDTYYVSQAIGDSIRSWGFGRYAIDAGTGAGKTTAIMNLLKEIVASTPRYEAVDRKRILYLCNRKALREQIIQAVFGDDCERDFRDWDLIKWEMMDCLSFEFVDVMTYQKLQKDYQNDPEKTIEHIKRCYTYIVCDEAHYFVNDASFNHKTDTVYQCIERLISCKTVVYMSATMEFLIRKWKEEGTLPPENYYRIQRRKSCVSEIRFYYRDAERKALLDAIPPDEKAIVFVTTHAALEKMKLIYGDDAAYYCSDNNKHGAMDALRDCVRGGRLLKRILFTTTVLYNGVDIKDETVKHVFIEQWLPMEVIQEIGRKRSLSENDTCKLYLRGRGMRELKTRLKEANQNLEPALCYRTGGEAWEKFLETPDVNVRIGEESVLNYDHRTGEYHINEMKELLFLYQKHTALEMIQKGHHDAILSMIRDDLGGSVPEYKSDDASAYIAEHLNKPMLKNNLKEELIRVLGMTPAKGRSSKESIGKLLLNRELQKYGVEIISDQGNAGEWRNKTFWMLVELT</sequence>
<accession>A0A3E2UAH6</accession>
<dbReference type="InterPro" id="IPR006935">
    <property type="entry name" value="Helicase/UvrB_N"/>
</dbReference>
<dbReference type="EMBL" id="QVER01000002">
    <property type="protein sequence ID" value="RGB93202.1"/>
    <property type="molecule type" value="Genomic_DNA"/>
</dbReference>
<dbReference type="SMART" id="SM00487">
    <property type="entry name" value="DEXDc"/>
    <property type="match status" value="1"/>
</dbReference>
<dbReference type="SUPFAM" id="SSF52540">
    <property type="entry name" value="P-loop containing nucleoside triphosphate hydrolases"/>
    <property type="match status" value="1"/>
</dbReference>
<protein>
    <recommendedName>
        <fullName evidence="2">Helicase ATP-binding domain-containing protein</fullName>
    </recommendedName>
</protein>
<dbReference type="GO" id="GO:0016787">
    <property type="term" value="F:hydrolase activity"/>
    <property type="evidence" value="ECO:0007669"/>
    <property type="project" value="InterPro"/>
</dbReference>
<dbReference type="RefSeq" id="WP_158402318.1">
    <property type="nucleotide sequence ID" value="NZ_QVER01000002.1"/>
</dbReference>
<gene>
    <name evidence="3" type="ORF">DWZ46_02340</name>
</gene>
<dbReference type="Gene3D" id="3.40.50.300">
    <property type="entry name" value="P-loop containing nucleotide triphosphate hydrolases"/>
    <property type="match status" value="2"/>
</dbReference>
<dbReference type="InterPro" id="IPR027417">
    <property type="entry name" value="P-loop_NTPase"/>
</dbReference>
<dbReference type="GO" id="GO:0003677">
    <property type="term" value="F:DNA binding"/>
    <property type="evidence" value="ECO:0007669"/>
    <property type="project" value="InterPro"/>
</dbReference>
<comment type="caution">
    <text evidence="3">The sequence shown here is derived from an EMBL/GenBank/DDBJ whole genome shotgun (WGS) entry which is preliminary data.</text>
</comment>
<dbReference type="PROSITE" id="PS51192">
    <property type="entry name" value="HELICASE_ATP_BIND_1"/>
    <property type="match status" value="1"/>
</dbReference>
<evidence type="ECO:0000256" key="1">
    <source>
        <dbReference type="SAM" id="MobiDB-lite"/>
    </source>
</evidence>